<evidence type="ECO:0000256" key="1">
    <source>
        <dbReference type="SAM" id="MobiDB-lite"/>
    </source>
</evidence>
<protein>
    <submittedName>
        <fullName evidence="2">Uncharacterized protein</fullName>
    </submittedName>
</protein>
<accession>A0A5J5EEM6</accession>
<dbReference type="AlphaFoldDB" id="A0A5J5EEM6"/>
<dbReference type="Proteomes" id="UP000326924">
    <property type="component" value="Unassembled WGS sequence"/>
</dbReference>
<proteinExistence type="predicted"/>
<gene>
    <name evidence="2" type="ORF">FN846DRAFT_913801</name>
</gene>
<evidence type="ECO:0000313" key="2">
    <source>
        <dbReference type="EMBL" id="KAA8893643.1"/>
    </source>
</evidence>
<feature type="compositionally biased region" description="Polar residues" evidence="1">
    <location>
        <begin position="137"/>
        <end position="148"/>
    </location>
</feature>
<keyword evidence="3" id="KW-1185">Reference proteome</keyword>
<feature type="compositionally biased region" description="Polar residues" evidence="1">
    <location>
        <begin position="231"/>
        <end position="240"/>
    </location>
</feature>
<organism evidence="2 3">
    <name type="scientific">Sphaerosporella brunnea</name>
    <dbReference type="NCBI Taxonomy" id="1250544"/>
    <lineage>
        <taxon>Eukaryota</taxon>
        <taxon>Fungi</taxon>
        <taxon>Dikarya</taxon>
        <taxon>Ascomycota</taxon>
        <taxon>Pezizomycotina</taxon>
        <taxon>Pezizomycetes</taxon>
        <taxon>Pezizales</taxon>
        <taxon>Pyronemataceae</taxon>
        <taxon>Sphaerosporella</taxon>
    </lineage>
</organism>
<feature type="region of interest" description="Disordered" evidence="1">
    <location>
        <begin position="37"/>
        <end position="158"/>
    </location>
</feature>
<name>A0A5J5EEM6_9PEZI</name>
<dbReference type="EMBL" id="VXIS01000416">
    <property type="protein sequence ID" value="KAA8893643.1"/>
    <property type="molecule type" value="Genomic_DNA"/>
</dbReference>
<feature type="compositionally biased region" description="Basic and acidic residues" evidence="1">
    <location>
        <begin position="56"/>
        <end position="68"/>
    </location>
</feature>
<feature type="compositionally biased region" description="Polar residues" evidence="1">
    <location>
        <begin position="292"/>
        <end position="301"/>
    </location>
</feature>
<evidence type="ECO:0000313" key="3">
    <source>
        <dbReference type="Proteomes" id="UP000326924"/>
    </source>
</evidence>
<sequence length="301" mass="31425">MKAQEIVTKRSREIVLHLLSATVSPGIGRGTKIREQSFYTGFGGPHGDEDMFPSPEVDHSYQDEHQSPDDSSTPGAVQRGASKEDMCADATAPPAFCPHPIRLQSDDNDPKGKRAESESGASKAIAVSEGTVGAGTSPGTTADATSLNAIPETIGENKPKPTWAEVVKRNCTAALALKDYQAPVAPVDSIHQRTDPGDAVAGHEKIDSSGKSELGSDGGRIALLSPDKEATPNQPGTGQEPNCGASGEPQQAKAMDTAPYKQPSTDGVTCLDSNDPRSKQQPLDKPVESATVVKSTTALTT</sequence>
<comment type="caution">
    <text evidence="2">The sequence shown here is derived from an EMBL/GenBank/DDBJ whole genome shotgun (WGS) entry which is preliminary data.</text>
</comment>
<feature type="compositionally biased region" description="Basic and acidic residues" evidence="1">
    <location>
        <begin position="190"/>
        <end position="210"/>
    </location>
</feature>
<dbReference type="InParanoid" id="A0A5J5EEM6"/>
<reference evidence="2 3" key="1">
    <citation type="submission" date="2019-09" db="EMBL/GenBank/DDBJ databases">
        <title>Draft genome of the ectomycorrhizal ascomycete Sphaerosporella brunnea.</title>
        <authorList>
            <consortium name="DOE Joint Genome Institute"/>
            <person name="Benucci G.M."/>
            <person name="Marozzi G."/>
            <person name="Antonielli L."/>
            <person name="Sanchez S."/>
            <person name="Marco P."/>
            <person name="Wang X."/>
            <person name="Falini L.B."/>
            <person name="Barry K."/>
            <person name="Haridas S."/>
            <person name="Lipzen A."/>
            <person name="Labutti K."/>
            <person name="Grigoriev I.V."/>
            <person name="Murat C."/>
            <person name="Martin F."/>
            <person name="Albertini E."/>
            <person name="Donnini D."/>
            <person name="Bonito G."/>
        </authorList>
    </citation>
    <scope>NUCLEOTIDE SEQUENCE [LARGE SCALE GENOMIC DNA]</scope>
    <source>
        <strain evidence="2 3">Sb_GMNB300</strain>
    </source>
</reference>
<feature type="compositionally biased region" description="Basic and acidic residues" evidence="1">
    <location>
        <begin position="104"/>
        <end position="117"/>
    </location>
</feature>
<feature type="region of interest" description="Disordered" evidence="1">
    <location>
        <begin position="185"/>
        <end position="301"/>
    </location>
</feature>